<dbReference type="AlphaFoldDB" id="A0AA35CMN3"/>
<sequence length="135" mass="14851">MLSELEGPPSGAVDLVFGCDGDNKPAPTATPAAKLPTSMAPMIMALLSDWPTGFASPSHLISLYRRSMRGEMFQPRGRRSVVLIPLLQRARASITELTEWAWRLDWHVSRGSQASLQSGRYPTVTYPRQRPSGSL</sequence>
<dbReference type="EMBL" id="AP025628">
    <property type="protein sequence ID" value="BDG61942.1"/>
    <property type="molecule type" value="Genomic_DNA"/>
</dbReference>
<accession>A0AA35CMN3</accession>
<gene>
    <name evidence="1" type="ORF">caldi_30320</name>
</gene>
<organism evidence="1 2">
    <name type="scientific">Caldinitratiruptor microaerophilus</name>
    <dbReference type="NCBI Taxonomy" id="671077"/>
    <lineage>
        <taxon>Bacteria</taxon>
        <taxon>Bacillati</taxon>
        <taxon>Bacillota</taxon>
        <taxon>Clostridia</taxon>
        <taxon>Eubacteriales</taxon>
        <taxon>Symbiobacteriaceae</taxon>
        <taxon>Caldinitratiruptor</taxon>
    </lineage>
</organism>
<reference evidence="1" key="1">
    <citation type="submission" date="2022-03" db="EMBL/GenBank/DDBJ databases">
        <title>Complete genome sequence of Caldinitratiruptor microaerophilus.</title>
        <authorList>
            <person name="Mukaiyama R."/>
            <person name="Nishiyama T."/>
            <person name="Ueda K."/>
        </authorList>
    </citation>
    <scope>NUCLEOTIDE SEQUENCE</scope>
    <source>
        <strain evidence="1">JCM 16183</strain>
    </source>
</reference>
<name>A0AA35CMN3_9FIRM</name>
<dbReference type="Proteomes" id="UP001163687">
    <property type="component" value="Chromosome"/>
</dbReference>
<evidence type="ECO:0000313" key="2">
    <source>
        <dbReference type="Proteomes" id="UP001163687"/>
    </source>
</evidence>
<keyword evidence="2" id="KW-1185">Reference proteome</keyword>
<evidence type="ECO:0000313" key="1">
    <source>
        <dbReference type="EMBL" id="BDG61942.1"/>
    </source>
</evidence>
<protein>
    <submittedName>
        <fullName evidence="1">Uncharacterized protein</fullName>
    </submittedName>
</protein>
<dbReference type="KEGG" id="cmic:caldi_30320"/>
<proteinExistence type="predicted"/>